<keyword evidence="2" id="KW-1185">Reference proteome</keyword>
<reference evidence="2" key="1">
    <citation type="submission" date="2016-10" db="EMBL/GenBank/DDBJ databases">
        <authorList>
            <person name="Varghese N."/>
            <person name="Submissions S."/>
        </authorList>
    </citation>
    <scope>NUCLEOTIDE SEQUENCE [LARGE SCALE GENOMIC DNA]</scope>
    <source>
        <strain evidence="2">CGMCC 4.3147</strain>
    </source>
</reference>
<gene>
    <name evidence="1" type="ORF">SAMN05216298_0197</name>
</gene>
<dbReference type="InterPro" id="IPR029475">
    <property type="entry name" value="DUF6807"/>
</dbReference>
<evidence type="ECO:0000313" key="2">
    <source>
        <dbReference type="Proteomes" id="UP000198662"/>
    </source>
</evidence>
<dbReference type="Proteomes" id="UP000198662">
    <property type="component" value="Unassembled WGS sequence"/>
</dbReference>
<protein>
    <submittedName>
        <fullName evidence="1">Methane oxygenase PmoA</fullName>
    </submittedName>
</protein>
<dbReference type="Pfam" id="PF14100">
    <property type="entry name" value="DUF6807"/>
    <property type="match status" value="1"/>
</dbReference>
<accession>A0A1G9NAZ5</accession>
<sequence>MTMDEQLTLVQTHPLSLGGRIVAEYVWRPHLPSLLSPRPYLHPVRTLAGTEVTEAMPPDHLHHLGASLAVPDVGGVNFWGGRTYVRGKGSVPLPNHGVQRHHRWEARTDAVLAQELHWVGPDGEVVLRERRRIAARPVDDRAWALDFRFALHSAKTGPLEFSSPGAKGRIGAGYGGFFWRARRGLRSVRIIGPGAEGAARLHGSRDRWVALSAGGPDPWTLVFIDIAAQGDPWFVRGDDYVGVGASLAWSEGFTAAPGEGPRRRIVTVVADGALNPAEAERMAASVTSAASERDHGS</sequence>
<proteinExistence type="predicted"/>
<name>A0A1G9NAZ5_9ACTN</name>
<dbReference type="EMBL" id="FNGF01000012">
    <property type="protein sequence ID" value="SDL83619.1"/>
    <property type="molecule type" value="Genomic_DNA"/>
</dbReference>
<organism evidence="1 2">
    <name type="scientific">Glycomyces sambucus</name>
    <dbReference type="NCBI Taxonomy" id="380244"/>
    <lineage>
        <taxon>Bacteria</taxon>
        <taxon>Bacillati</taxon>
        <taxon>Actinomycetota</taxon>
        <taxon>Actinomycetes</taxon>
        <taxon>Glycomycetales</taxon>
        <taxon>Glycomycetaceae</taxon>
        <taxon>Glycomyces</taxon>
    </lineage>
</organism>
<evidence type="ECO:0000313" key="1">
    <source>
        <dbReference type="EMBL" id="SDL83619.1"/>
    </source>
</evidence>
<dbReference type="STRING" id="380244.SAMN05216298_0197"/>
<dbReference type="AlphaFoldDB" id="A0A1G9NAZ5"/>